<gene>
    <name evidence="2" type="ORF">FHS31_000822</name>
</gene>
<sequence length="80" mass="8851">MIPWFLVSFVRFVCSFFGARVYAVSVIGGWGAASLRFHRERPADPEMEAMIADLAISQRHSAGDGQPSGWARAQRRPAIS</sequence>
<proteinExistence type="predicted"/>
<name>A0ABX0TUG9_9SPHN</name>
<accession>A0ABX0TUG9</accession>
<comment type="caution">
    <text evidence="2">The sequence shown here is derived from an EMBL/GenBank/DDBJ whole genome shotgun (WGS) entry which is preliminary data.</text>
</comment>
<evidence type="ECO:0000313" key="2">
    <source>
        <dbReference type="EMBL" id="NIJ07226.1"/>
    </source>
</evidence>
<dbReference type="Proteomes" id="UP000727456">
    <property type="component" value="Unassembled WGS sequence"/>
</dbReference>
<reference evidence="2 3" key="1">
    <citation type="submission" date="2020-03" db="EMBL/GenBank/DDBJ databases">
        <title>Genomic Encyclopedia of Type Strains, Phase III (KMG-III): the genomes of soil and plant-associated and newly described type strains.</title>
        <authorList>
            <person name="Whitman W."/>
        </authorList>
    </citation>
    <scope>NUCLEOTIDE SEQUENCE [LARGE SCALE GENOMIC DNA]</scope>
    <source>
        <strain evidence="2 3">CECT 8804</strain>
    </source>
</reference>
<organism evidence="2 3">
    <name type="scientific">Sphingomonas vulcanisoli</name>
    <dbReference type="NCBI Taxonomy" id="1658060"/>
    <lineage>
        <taxon>Bacteria</taxon>
        <taxon>Pseudomonadati</taxon>
        <taxon>Pseudomonadota</taxon>
        <taxon>Alphaproteobacteria</taxon>
        <taxon>Sphingomonadales</taxon>
        <taxon>Sphingomonadaceae</taxon>
        <taxon>Sphingomonas</taxon>
    </lineage>
</organism>
<keyword evidence="3" id="KW-1185">Reference proteome</keyword>
<dbReference type="EMBL" id="JAAOZC010000002">
    <property type="protein sequence ID" value="NIJ07226.1"/>
    <property type="molecule type" value="Genomic_DNA"/>
</dbReference>
<feature type="region of interest" description="Disordered" evidence="1">
    <location>
        <begin position="59"/>
        <end position="80"/>
    </location>
</feature>
<evidence type="ECO:0000313" key="3">
    <source>
        <dbReference type="Proteomes" id="UP000727456"/>
    </source>
</evidence>
<evidence type="ECO:0000256" key="1">
    <source>
        <dbReference type="SAM" id="MobiDB-lite"/>
    </source>
</evidence>
<protein>
    <submittedName>
        <fullName evidence="2">Uncharacterized protein</fullName>
    </submittedName>
</protein>
<dbReference type="RefSeq" id="WP_167072108.1">
    <property type="nucleotide sequence ID" value="NZ_JAAOZC010000002.1"/>
</dbReference>